<evidence type="ECO:0000256" key="1">
    <source>
        <dbReference type="ARBA" id="ARBA00003706"/>
    </source>
</evidence>
<feature type="compositionally biased region" description="Basic and acidic residues" evidence="14">
    <location>
        <begin position="936"/>
        <end position="951"/>
    </location>
</feature>
<dbReference type="EC" id="3.6.4.13" evidence="4"/>
<dbReference type="PROSITE" id="PS51195">
    <property type="entry name" value="Q_MOTIF"/>
    <property type="match status" value="1"/>
</dbReference>
<evidence type="ECO:0000259" key="15">
    <source>
        <dbReference type="PROSITE" id="PS51192"/>
    </source>
</evidence>
<evidence type="ECO:0000256" key="11">
    <source>
        <dbReference type="ARBA" id="ARBA00023242"/>
    </source>
</evidence>
<dbReference type="CDD" id="cd18787">
    <property type="entry name" value="SF2_C_DEAD"/>
    <property type="match status" value="1"/>
</dbReference>
<sequence length="1044" mass="112114">MPSAISFLDDDHLGFGRSAKSERSSLNASTQPAHRSGYDSDDTPDISSALLGPSTSRSSDESGRGSGKNKRTSAPAVGNTVQADDDDEAFIVAATQRHNRKAGTELAKDVAKSKGKGKNKTGSGTLTGGGSFQSMGLPPQLLRSILLRGYTTPTPIQRLAIPSLLDTPARDLVGMARTGSGKTLAYILPLLNRLGGKHSTTVGIRSLVLCPSRELALQILRVGKEIARGWKVPDSEPLRWALIVGGEGMEEQFALMASNPDVVIATPGRLLHLAVEAKLNFSSVQFVVFDEADRLFEMGFADQLEELIKRMPPTRQTALFSATLPKTLVEFARAGLAANPKLVRLDADSKISQDLRMAFFSVKPSEKEAALLVLLRDVIGVPQGLSGSASSWSKEGKGKRRAAPLIGTDELQPHQTIIFCATKHHVEYLLALLGTAGWSCAHIYSSLDQAARTQEMIRFRTGDASLLIVTDVAARGIDLPSMTHVVNYDLPASPRIFIHRVGRTARAGRSGWAWSLVGGTDLPYLCDLQLFLARPLVRASDLGSKPELDLHNNLQLGTFPRSAIDIESEHIMQGLHNSSSSASVALPSLKTVVGRAQKLYDRSASKASQESHRRAKAMLKGDDEWCLAGNAKEELGVHDVVVRPSAYGLAGAGTSGLSAHRGNDGSNDLAAQRAALLAKVNSFTPQNTVFEVGTKGPNPLSDLMRDRRATLDAKRARAAARDAIQEPAQSDGENSETEAGDLGALDEMSQAGESDIEDVFDVADKSISKKGAPKRKKSAPASRSYRDPEYFMAYEHADAANERGYSMGHTDSFATQASKASYSLAGDEARLGTQTQAPNASRWDVKKKRFTKGDGTGENNEKYIRTESGTRLPASFQSGRYEEWKKSNKVNVQKVGEREDKKSSSAALAAAGRGRGGSARGGRGGGEGRTFRHHSSKEAREPDRFRDDYQKQLKRKRGREAGDGGHDGEGGFPTRARGSARGARGWRGARGGRGRGGLSRADSRVASSLKSAAQIQKSRQLEAKKKAKNARGGRGGGKKRGGRR</sequence>
<comment type="function">
    <text evidence="1">ATP-binding RNA helicase involved in the biogenesis of 60S ribosomal subunits and is required for the normal formation of 25S and 5.8S rRNAs.</text>
</comment>
<dbReference type="InterPro" id="IPR001650">
    <property type="entry name" value="Helicase_C-like"/>
</dbReference>
<evidence type="ECO:0000256" key="14">
    <source>
        <dbReference type="SAM" id="MobiDB-lite"/>
    </source>
</evidence>
<dbReference type="SMART" id="SM01123">
    <property type="entry name" value="DBP10CT"/>
    <property type="match status" value="1"/>
</dbReference>
<dbReference type="SMART" id="SM00487">
    <property type="entry name" value="DEXDc"/>
    <property type="match status" value="1"/>
</dbReference>
<dbReference type="SUPFAM" id="SSF52540">
    <property type="entry name" value="P-loop containing nucleoside triphosphate hydrolases"/>
    <property type="match status" value="2"/>
</dbReference>
<keyword evidence="8" id="KW-0347">Helicase</keyword>
<feature type="compositionally biased region" description="Polar residues" evidence="14">
    <location>
        <begin position="24"/>
        <end position="33"/>
    </location>
</feature>
<keyword evidence="9" id="KW-0067">ATP-binding</keyword>
<dbReference type="InterPro" id="IPR027417">
    <property type="entry name" value="P-loop_NTPase"/>
</dbReference>
<evidence type="ECO:0000259" key="16">
    <source>
        <dbReference type="PROSITE" id="PS51194"/>
    </source>
</evidence>
<feature type="compositionally biased region" description="Basic and acidic residues" evidence="14">
    <location>
        <begin position="102"/>
        <end position="112"/>
    </location>
</feature>
<feature type="compositionally biased region" description="Gly residues" evidence="14">
    <location>
        <begin position="988"/>
        <end position="997"/>
    </location>
</feature>
<comment type="catalytic activity">
    <reaction evidence="12">
        <text>ATP + H2O = ADP + phosphate + H(+)</text>
        <dbReference type="Rhea" id="RHEA:13065"/>
        <dbReference type="ChEBI" id="CHEBI:15377"/>
        <dbReference type="ChEBI" id="CHEBI:15378"/>
        <dbReference type="ChEBI" id="CHEBI:30616"/>
        <dbReference type="ChEBI" id="CHEBI:43474"/>
        <dbReference type="ChEBI" id="CHEBI:456216"/>
        <dbReference type="EC" id="3.6.4.13"/>
    </reaction>
</comment>
<dbReference type="GO" id="GO:0016887">
    <property type="term" value="F:ATP hydrolysis activity"/>
    <property type="evidence" value="ECO:0007669"/>
    <property type="project" value="RHEA"/>
</dbReference>
<dbReference type="InterPro" id="IPR014001">
    <property type="entry name" value="Helicase_ATP-bd"/>
</dbReference>
<dbReference type="InterPro" id="IPR011545">
    <property type="entry name" value="DEAD/DEAH_box_helicase_dom"/>
</dbReference>
<proteinExistence type="inferred from homology"/>
<dbReference type="AlphaFoldDB" id="A0A0P1BPY7"/>
<comment type="similarity">
    <text evidence="3">Belongs to the DEAD box helicase family. DDX54/DBP10 subfamily.</text>
</comment>
<evidence type="ECO:0000256" key="4">
    <source>
        <dbReference type="ARBA" id="ARBA00012552"/>
    </source>
</evidence>
<dbReference type="InterPro" id="IPR014014">
    <property type="entry name" value="RNA_helicase_DEAD_Q_motif"/>
</dbReference>
<feature type="compositionally biased region" description="Basic residues" evidence="14">
    <location>
        <begin position="1025"/>
        <end position="1044"/>
    </location>
</feature>
<dbReference type="InterPro" id="IPR012541">
    <property type="entry name" value="DBP10_C"/>
</dbReference>
<evidence type="ECO:0000256" key="12">
    <source>
        <dbReference type="ARBA" id="ARBA00047984"/>
    </source>
</evidence>
<dbReference type="PANTHER" id="PTHR47959">
    <property type="entry name" value="ATP-DEPENDENT RNA HELICASE RHLE-RELATED"/>
    <property type="match status" value="1"/>
</dbReference>
<feature type="region of interest" description="Disordered" evidence="14">
    <location>
        <begin position="883"/>
        <end position="1044"/>
    </location>
</feature>
<evidence type="ECO:0000256" key="13">
    <source>
        <dbReference type="PROSITE-ProRule" id="PRU00552"/>
    </source>
</evidence>
<feature type="domain" description="DEAD-box RNA helicase Q" evidence="17">
    <location>
        <begin position="130"/>
        <end position="158"/>
    </location>
</feature>
<feature type="domain" description="Helicase ATP-binding" evidence="15">
    <location>
        <begin position="163"/>
        <end position="342"/>
    </location>
</feature>
<evidence type="ECO:0000256" key="8">
    <source>
        <dbReference type="ARBA" id="ARBA00022806"/>
    </source>
</evidence>
<keyword evidence="6" id="KW-0547">Nucleotide-binding</keyword>
<feature type="short sequence motif" description="Q motif" evidence="13">
    <location>
        <begin position="130"/>
        <end position="158"/>
    </location>
</feature>
<dbReference type="SMART" id="SM00490">
    <property type="entry name" value="HELICc"/>
    <property type="match status" value="1"/>
</dbReference>
<protein>
    <recommendedName>
        <fullName evidence="4">RNA helicase</fullName>
        <ecNumber evidence="4">3.6.4.13</ecNumber>
    </recommendedName>
</protein>
<dbReference type="GO" id="GO:0003723">
    <property type="term" value="F:RNA binding"/>
    <property type="evidence" value="ECO:0007669"/>
    <property type="project" value="UniProtKB-KW"/>
</dbReference>
<feature type="domain" description="Helicase C-terminal" evidence="16">
    <location>
        <begin position="403"/>
        <end position="548"/>
    </location>
</feature>
<dbReference type="EMBL" id="CCYA01000276">
    <property type="protein sequence ID" value="CEH18951.1"/>
    <property type="molecule type" value="Genomic_DNA"/>
</dbReference>
<keyword evidence="19" id="KW-1185">Reference proteome</keyword>
<organism evidence="18 19">
    <name type="scientific">Ceraceosorus bombacis</name>
    <dbReference type="NCBI Taxonomy" id="401625"/>
    <lineage>
        <taxon>Eukaryota</taxon>
        <taxon>Fungi</taxon>
        <taxon>Dikarya</taxon>
        <taxon>Basidiomycota</taxon>
        <taxon>Ustilaginomycotina</taxon>
        <taxon>Exobasidiomycetes</taxon>
        <taxon>Ceraceosorales</taxon>
        <taxon>Ceraceosoraceae</taxon>
        <taxon>Ceraceosorus</taxon>
    </lineage>
</organism>
<dbReference type="InterPro" id="IPR000629">
    <property type="entry name" value="RNA-helicase_DEAD-box_CS"/>
</dbReference>
<evidence type="ECO:0000259" key="17">
    <source>
        <dbReference type="PROSITE" id="PS51195"/>
    </source>
</evidence>
<dbReference type="Pfam" id="PF00271">
    <property type="entry name" value="Helicase_C"/>
    <property type="match status" value="1"/>
</dbReference>
<evidence type="ECO:0000256" key="6">
    <source>
        <dbReference type="ARBA" id="ARBA00022741"/>
    </source>
</evidence>
<evidence type="ECO:0000313" key="18">
    <source>
        <dbReference type="EMBL" id="CEH18951.1"/>
    </source>
</evidence>
<evidence type="ECO:0000256" key="9">
    <source>
        <dbReference type="ARBA" id="ARBA00022840"/>
    </source>
</evidence>
<feature type="compositionally biased region" description="Basic and acidic residues" evidence="14">
    <location>
        <begin position="959"/>
        <end position="969"/>
    </location>
</feature>
<dbReference type="GO" id="GO:0010467">
    <property type="term" value="P:gene expression"/>
    <property type="evidence" value="ECO:0007669"/>
    <property type="project" value="UniProtKB-ARBA"/>
</dbReference>
<evidence type="ECO:0000256" key="5">
    <source>
        <dbReference type="ARBA" id="ARBA00022517"/>
    </source>
</evidence>
<comment type="subcellular location">
    <subcellularLocation>
        <location evidence="2">Nucleus</location>
    </subcellularLocation>
</comment>
<dbReference type="GO" id="GO:0003724">
    <property type="term" value="F:RNA helicase activity"/>
    <property type="evidence" value="ECO:0007669"/>
    <property type="project" value="UniProtKB-EC"/>
</dbReference>
<evidence type="ECO:0000256" key="10">
    <source>
        <dbReference type="ARBA" id="ARBA00022884"/>
    </source>
</evidence>
<accession>A0A0P1BPY7</accession>
<dbReference type="STRING" id="401625.A0A0P1BPY7"/>
<dbReference type="GO" id="GO:0005524">
    <property type="term" value="F:ATP binding"/>
    <property type="evidence" value="ECO:0007669"/>
    <property type="project" value="UniProtKB-KW"/>
</dbReference>
<feature type="region of interest" description="Disordered" evidence="14">
    <location>
        <begin position="716"/>
        <end position="739"/>
    </location>
</feature>
<dbReference type="Gene3D" id="3.40.50.300">
    <property type="entry name" value="P-loop containing nucleotide triphosphate hydrolases"/>
    <property type="match status" value="2"/>
</dbReference>
<evidence type="ECO:0000256" key="7">
    <source>
        <dbReference type="ARBA" id="ARBA00022801"/>
    </source>
</evidence>
<feature type="region of interest" description="Disordered" evidence="14">
    <location>
        <begin position="830"/>
        <end position="871"/>
    </location>
</feature>
<dbReference type="PROSITE" id="PS00039">
    <property type="entry name" value="DEAD_ATP_HELICASE"/>
    <property type="match status" value="1"/>
</dbReference>
<dbReference type="GO" id="GO:0005730">
    <property type="term" value="C:nucleolus"/>
    <property type="evidence" value="ECO:0007669"/>
    <property type="project" value="UniProtKB-SubCell"/>
</dbReference>
<keyword evidence="7" id="KW-0378">Hydrolase</keyword>
<evidence type="ECO:0000256" key="2">
    <source>
        <dbReference type="ARBA" id="ARBA00004123"/>
    </source>
</evidence>
<feature type="region of interest" description="Disordered" evidence="14">
    <location>
        <begin position="1"/>
        <end position="83"/>
    </location>
</feature>
<reference evidence="18 19" key="1">
    <citation type="submission" date="2014-09" db="EMBL/GenBank/DDBJ databases">
        <authorList>
            <person name="Magalhaes I.L.F."/>
            <person name="Oliveira U."/>
            <person name="Santos F.R."/>
            <person name="Vidigal T.H.D.A."/>
            <person name="Brescovit A.D."/>
            <person name="Santos A.J."/>
        </authorList>
    </citation>
    <scope>NUCLEOTIDE SEQUENCE [LARGE SCALE GENOMIC DNA]</scope>
</reference>
<keyword evidence="5" id="KW-0690">Ribosome biogenesis</keyword>
<dbReference type="PROSITE" id="PS51192">
    <property type="entry name" value="HELICASE_ATP_BIND_1"/>
    <property type="match status" value="1"/>
</dbReference>
<keyword evidence="10" id="KW-0694">RNA-binding</keyword>
<feature type="compositionally biased region" description="Polar residues" evidence="14">
    <location>
        <begin position="1005"/>
        <end position="1018"/>
    </location>
</feature>
<feature type="region of interest" description="Disordered" evidence="14">
    <location>
        <begin position="96"/>
        <end position="132"/>
    </location>
</feature>
<dbReference type="OrthoDB" id="10261375at2759"/>
<keyword evidence="11" id="KW-0539">Nucleus</keyword>
<dbReference type="InterPro" id="IPR050079">
    <property type="entry name" value="DEAD_box_RNA_helicase"/>
</dbReference>
<dbReference type="Pfam" id="PF00270">
    <property type="entry name" value="DEAD"/>
    <property type="match status" value="1"/>
</dbReference>
<feature type="compositionally biased region" description="Basic and acidic residues" evidence="14">
    <location>
        <begin position="9"/>
        <end position="23"/>
    </location>
</feature>
<evidence type="ECO:0000313" key="19">
    <source>
        <dbReference type="Proteomes" id="UP000054845"/>
    </source>
</evidence>
<dbReference type="PANTHER" id="PTHR47959:SF8">
    <property type="entry name" value="RNA HELICASE"/>
    <property type="match status" value="1"/>
</dbReference>
<evidence type="ECO:0000256" key="3">
    <source>
        <dbReference type="ARBA" id="ARBA00010379"/>
    </source>
</evidence>
<dbReference type="GO" id="GO:0005829">
    <property type="term" value="C:cytosol"/>
    <property type="evidence" value="ECO:0007669"/>
    <property type="project" value="TreeGrafter"/>
</dbReference>
<dbReference type="GO" id="GO:0042254">
    <property type="term" value="P:ribosome biogenesis"/>
    <property type="evidence" value="ECO:0007669"/>
    <property type="project" value="UniProtKB-KW"/>
</dbReference>
<dbReference type="Proteomes" id="UP000054845">
    <property type="component" value="Unassembled WGS sequence"/>
</dbReference>
<dbReference type="PROSITE" id="PS51194">
    <property type="entry name" value="HELICASE_CTER"/>
    <property type="match status" value="1"/>
</dbReference>
<name>A0A0P1BPY7_9BASI</name>
<dbReference type="Pfam" id="PF08147">
    <property type="entry name" value="DBP10CT"/>
    <property type="match status" value="1"/>
</dbReference>
<feature type="compositionally biased region" description="Gly residues" evidence="14">
    <location>
        <begin position="913"/>
        <end position="928"/>
    </location>
</feature>